<protein>
    <submittedName>
        <fullName evidence="3">Uncharacterized protein C21orf59 like protein</fullName>
    </submittedName>
</protein>
<dbReference type="InterPro" id="IPR021298">
    <property type="entry name" value="CFAP298"/>
</dbReference>
<organism evidence="3 4">
    <name type="scientific">Cyphomyrmex costatus</name>
    <dbReference type="NCBI Taxonomy" id="456900"/>
    <lineage>
        <taxon>Eukaryota</taxon>
        <taxon>Metazoa</taxon>
        <taxon>Ecdysozoa</taxon>
        <taxon>Arthropoda</taxon>
        <taxon>Hexapoda</taxon>
        <taxon>Insecta</taxon>
        <taxon>Pterygota</taxon>
        <taxon>Neoptera</taxon>
        <taxon>Endopterygota</taxon>
        <taxon>Hymenoptera</taxon>
        <taxon>Apocrita</taxon>
        <taxon>Aculeata</taxon>
        <taxon>Formicoidea</taxon>
        <taxon>Formicidae</taxon>
        <taxon>Myrmicinae</taxon>
        <taxon>Cyphomyrmex</taxon>
    </lineage>
</organism>
<dbReference type="PANTHER" id="PTHR13238:SF0">
    <property type="entry name" value="CILIA- AND FLAGELLA-ASSOCIATED PROTEIN 298"/>
    <property type="match status" value="1"/>
</dbReference>
<evidence type="ECO:0000313" key="4">
    <source>
        <dbReference type="Proteomes" id="UP000078542"/>
    </source>
</evidence>
<sequence>MVRLHVKKGDESQFLYDTHVEAKVDDVISDIVVIYNGRLKISRICYEIEELAKHGVMLPPDIMGLTDDQVEELKLKDEWADKCVPMGGWTFNKDKIGRRNGRQPNEKMQEVLKKTIEDARTMTSKKLVQQEKLITQKIVQEALDLLRGAVTIVYPMGLPPHDVIHKEFENTEDLTGTQASLELNSRIVDPFLTTSSKHAEDDGGDDDDNDDDDDDGDDDDDDNDDGDDGDDVA</sequence>
<evidence type="ECO:0000256" key="2">
    <source>
        <dbReference type="SAM" id="MobiDB-lite"/>
    </source>
</evidence>
<feature type="compositionally biased region" description="Acidic residues" evidence="2">
    <location>
        <begin position="202"/>
        <end position="233"/>
    </location>
</feature>
<keyword evidence="4" id="KW-1185">Reference proteome</keyword>
<name>A0A195CAG8_9HYME</name>
<gene>
    <name evidence="3" type="ORF">ALC62_12216</name>
</gene>
<evidence type="ECO:0000313" key="3">
    <source>
        <dbReference type="EMBL" id="KYM97108.1"/>
    </source>
</evidence>
<dbReference type="AlphaFoldDB" id="A0A195CAG8"/>
<dbReference type="Proteomes" id="UP000078542">
    <property type="component" value="Unassembled WGS sequence"/>
</dbReference>
<dbReference type="GO" id="GO:0003352">
    <property type="term" value="P:regulation of cilium movement"/>
    <property type="evidence" value="ECO:0007669"/>
    <property type="project" value="InterPro"/>
</dbReference>
<dbReference type="STRING" id="456900.A0A195CAG8"/>
<comment type="similarity">
    <text evidence="1">Belongs to the CFAP298 family.</text>
</comment>
<feature type="region of interest" description="Disordered" evidence="2">
    <location>
        <begin position="192"/>
        <end position="233"/>
    </location>
</feature>
<accession>A0A195CAG8</accession>
<dbReference type="PANTHER" id="PTHR13238">
    <property type="entry name" value="PROTEIN C21ORF59"/>
    <property type="match status" value="1"/>
</dbReference>
<evidence type="ECO:0000256" key="1">
    <source>
        <dbReference type="ARBA" id="ARBA00009619"/>
    </source>
</evidence>
<reference evidence="3 4" key="1">
    <citation type="submission" date="2016-03" db="EMBL/GenBank/DDBJ databases">
        <title>Cyphomyrmex costatus WGS genome.</title>
        <authorList>
            <person name="Nygaard S."/>
            <person name="Hu H."/>
            <person name="Boomsma J."/>
            <person name="Zhang G."/>
        </authorList>
    </citation>
    <scope>NUCLEOTIDE SEQUENCE [LARGE SCALE GENOMIC DNA]</scope>
    <source>
        <strain evidence="3">MS0001</strain>
        <tissue evidence="3">Whole body</tissue>
    </source>
</reference>
<dbReference type="EMBL" id="KQ978081">
    <property type="protein sequence ID" value="KYM97108.1"/>
    <property type="molecule type" value="Genomic_DNA"/>
</dbReference>
<proteinExistence type="inferred from homology"/>